<name>A0ABV4EN24_BREEP</name>
<gene>
    <name evidence="2" type="ORF">ABH903_002994</name>
</gene>
<dbReference type="RefSeq" id="WP_098730573.1">
    <property type="nucleotide sequence ID" value="NZ_JBGBYS010000020.1"/>
</dbReference>
<comment type="caution">
    <text evidence="2">The sequence shown here is derived from an EMBL/GenBank/DDBJ whole genome shotgun (WGS) entry which is preliminary data.</text>
</comment>
<sequence>MTLTPALIESLLTEAASAPSAHNTQPWVPEITDCTAEVAQVRVGVDPARLLPHGDPRSEDLHLGMGCWVESLVIAAAEAGVRTESVTVRGRGPTLDIRLRLTATESMASVESTAGPTRVESALTDGSAWPRFGVADLHHRQVDRGPLKRSDPRFAEATEICRNVMAETAVRLVEVPDDAWRGWLRRAALHSYGNRSVFTETLRWLRFDTDDPAYDQDGLTAECLRIPALGARAAATLDRPWLHSWITGLASVSLAPVALAGSGLRKFARSGRGSRLTMLPRSLRESLSSTAAPAEPTKGSRPKRRHPHHLVLAVPDRPALTAADEVEIGRVLLRTWLTFDRHGLRVDVHSELKDSPTVRDEVATFLRGRARGHTDCQEFDRPIAAFTVGSSTTPVPRAPRLSPF</sequence>
<dbReference type="InterPro" id="IPR000415">
    <property type="entry name" value="Nitroreductase-like"/>
</dbReference>
<dbReference type="EMBL" id="JBGBYS010000020">
    <property type="protein sequence ID" value="MEY9259957.1"/>
    <property type="molecule type" value="Genomic_DNA"/>
</dbReference>
<evidence type="ECO:0000256" key="1">
    <source>
        <dbReference type="SAM" id="MobiDB-lite"/>
    </source>
</evidence>
<reference evidence="2 3" key="1">
    <citation type="submission" date="2024-07" db="EMBL/GenBank/DDBJ databases">
        <title>Mealworm larvae gut microbial communities from Newark, Delaware, USA.</title>
        <authorList>
            <person name="Blenner M."/>
        </authorList>
    </citation>
    <scope>NUCLEOTIDE SEQUENCE [LARGE SCALE GENOMIC DNA]</scope>
    <source>
        <strain evidence="2 3">UD i117</strain>
    </source>
</reference>
<evidence type="ECO:0000313" key="2">
    <source>
        <dbReference type="EMBL" id="MEY9259957.1"/>
    </source>
</evidence>
<dbReference type="Proteomes" id="UP001565435">
    <property type="component" value="Unassembled WGS sequence"/>
</dbReference>
<protein>
    <recommendedName>
        <fullName evidence="4">Nitroreductase family protein</fullName>
    </recommendedName>
</protein>
<dbReference type="SUPFAM" id="SSF55469">
    <property type="entry name" value="FMN-dependent nitroreductase-like"/>
    <property type="match status" value="1"/>
</dbReference>
<feature type="region of interest" description="Disordered" evidence="1">
    <location>
        <begin position="284"/>
        <end position="306"/>
    </location>
</feature>
<keyword evidence="3" id="KW-1185">Reference proteome</keyword>
<accession>A0ABV4EN24</accession>
<dbReference type="Gene3D" id="3.40.109.10">
    <property type="entry name" value="NADH Oxidase"/>
    <property type="match status" value="1"/>
</dbReference>
<organism evidence="2 3">
    <name type="scientific">Brevibacterium epidermidis</name>
    <dbReference type="NCBI Taxonomy" id="1698"/>
    <lineage>
        <taxon>Bacteria</taxon>
        <taxon>Bacillati</taxon>
        <taxon>Actinomycetota</taxon>
        <taxon>Actinomycetes</taxon>
        <taxon>Micrococcales</taxon>
        <taxon>Brevibacteriaceae</taxon>
        <taxon>Brevibacterium</taxon>
    </lineage>
</organism>
<proteinExistence type="predicted"/>
<evidence type="ECO:0000313" key="3">
    <source>
        <dbReference type="Proteomes" id="UP001565435"/>
    </source>
</evidence>
<evidence type="ECO:0008006" key="4">
    <source>
        <dbReference type="Google" id="ProtNLM"/>
    </source>
</evidence>